<evidence type="ECO:0000256" key="2">
    <source>
        <dbReference type="ARBA" id="ARBA00023125"/>
    </source>
</evidence>
<dbReference type="Proteomes" id="UP000059419">
    <property type="component" value="Chromosome 1"/>
</dbReference>
<dbReference type="InterPro" id="IPR036388">
    <property type="entry name" value="WH-like_DNA-bd_sf"/>
</dbReference>
<keyword evidence="6" id="KW-1185">Reference proteome</keyword>
<dbReference type="GO" id="GO:0003700">
    <property type="term" value="F:DNA-binding transcription factor activity"/>
    <property type="evidence" value="ECO:0007669"/>
    <property type="project" value="InterPro"/>
</dbReference>
<dbReference type="Gene3D" id="1.20.120.530">
    <property type="entry name" value="GntR ligand-binding domain-like"/>
    <property type="match status" value="1"/>
</dbReference>
<dbReference type="InterPro" id="IPR011711">
    <property type="entry name" value="GntR_C"/>
</dbReference>
<dbReference type="RefSeq" id="WP_067428257.1">
    <property type="nucleotide sequence ID" value="NZ_LN907827.1"/>
</dbReference>
<accession>A0A0U5KYP2</accession>
<dbReference type="SUPFAM" id="SSF48008">
    <property type="entry name" value="GntR ligand-binding domain-like"/>
    <property type="match status" value="1"/>
</dbReference>
<dbReference type="OrthoDB" id="5243844at2"/>
<dbReference type="PATRIC" id="fig|1619313.3.peg.938"/>
<feature type="domain" description="HTH gntR-type" evidence="4">
    <location>
        <begin position="9"/>
        <end position="76"/>
    </location>
</feature>
<dbReference type="EMBL" id="LN907827">
    <property type="protein sequence ID" value="CUU23134.1"/>
    <property type="molecule type" value="Genomic_DNA"/>
</dbReference>
<protein>
    <submittedName>
        <fullName evidence="5">GntR family transcriptional regulator</fullName>
    </submittedName>
</protein>
<dbReference type="GO" id="GO:0003677">
    <property type="term" value="F:DNA binding"/>
    <property type="evidence" value="ECO:0007669"/>
    <property type="project" value="UniProtKB-KW"/>
</dbReference>
<evidence type="ECO:0000259" key="4">
    <source>
        <dbReference type="PROSITE" id="PS50949"/>
    </source>
</evidence>
<dbReference type="Pfam" id="PF07729">
    <property type="entry name" value="FCD"/>
    <property type="match status" value="1"/>
</dbReference>
<dbReference type="InterPro" id="IPR000524">
    <property type="entry name" value="Tscrpt_reg_HTH_GntR"/>
</dbReference>
<dbReference type="AlphaFoldDB" id="A0A0U5KYP2"/>
<dbReference type="PANTHER" id="PTHR43537:SF53">
    <property type="entry name" value="HTH-TYPE TRANSCRIPTIONAL REPRESSOR NANR"/>
    <property type="match status" value="1"/>
</dbReference>
<dbReference type="Gene3D" id="1.10.10.10">
    <property type="entry name" value="Winged helix-like DNA-binding domain superfamily/Winged helix DNA-binding domain"/>
    <property type="match status" value="1"/>
</dbReference>
<dbReference type="SMART" id="SM00345">
    <property type="entry name" value="HTH_GNTR"/>
    <property type="match status" value="1"/>
</dbReference>
<keyword evidence="2" id="KW-0238">DNA-binding</keyword>
<proteinExistence type="predicted"/>
<evidence type="ECO:0000313" key="5">
    <source>
        <dbReference type="EMBL" id="CUU23134.1"/>
    </source>
</evidence>
<keyword evidence="1" id="KW-0805">Transcription regulation</keyword>
<evidence type="ECO:0000313" key="6">
    <source>
        <dbReference type="Proteomes" id="UP000059419"/>
    </source>
</evidence>
<dbReference type="STRING" id="1619313.EM595_0898"/>
<dbReference type="PANTHER" id="PTHR43537">
    <property type="entry name" value="TRANSCRIPTIONAL REGULATOR, GNTR FAMILY"/>
    <property type="match status" value="1"/>
</dbReference>
<sequence>MAIKLTEKQKEIKRIVYELTRAIAQHKLRPGTRLIESQLVESLSANRNHVQSALQRLALQNIVTIAPNFGAVVSTPSRRDAREIFIARQAIEPAIVALITPEKIVAWSAEILEQQRNERAVIERHDMHDIVYELDKFHLLLARIAGNSVLENILANLLARSALVMMLYRQSEVIFSHYDEHKEIVDALLKDDIERAQKLMRKHLIELQSYLDISAPLAASASNDDNDSLEMNG</sequence>
<organism evidence="5 6">
    <name type="scientific">Duffyella gerundensis</name>
    <dbReference type="NCBI Taxonomy" id="1619313"/>
    <lineage>
        <taxon>Bacteria</taxon>
        <taxon>Pseudomonadati</taxon>
        <taxon>Pseudomonadota</taxon>
        <taxon>Gammaproteobacteria</taxon>
        <taxon>Enterobacterales</taxon>
        <taxon>Erwiniaceae</taxon>
        <taxon>Duffyella</taxon>
    </lineage>
</organism>
<keyword evidence="3" id="KW-0804">Transcription</keyword>
<evidence type="ECO:0000256" key="3">
    <source>
        <dbReference type="ARBA" id="ARBA00023163"/>
    </source>
</evidence>
<dbReference type="Pfam" id="PF00392">
    <property type="entry name" value="GntR"/>
    <property type="match status" value="1"/>
</dbReference>
<dbReference type="PROSITE" id="PS50949">
    <property type="entry name" value="HTH_GNTR"/>
    <property type="match status" value="1"/>
</dbReference>
<dbReference type="InterPro" id="IPR008920">
    <property type="entry name" value="TF_FadR/GntR_C"/>
</dbReference>
<dbReference type="SUPFAM" id="SSF46785">
    <property type="entry name" value="Winged helix' DNA-binding domain"/>
    <property type="match status" value="1"/>
</dbReference>
<dbReference type="KEGG" id="ege:EM595_0898"/>
<reference evidence="6" key="1">
    <citation type="submission" date="2015-11" db="EMBL/GenBank/DDBJ databases">
        <authorList>
            <person name="Blom J."/>
        </authorList>
    </citation>
    <scope>NUCLEOTIDE SEQUENCE [LARGE SCALE GENOMIC DNA]</scope>
</reference>
<dbReference type="SMART" id="SM00895">
    <property type="entry name" value="FCD"/>
    <property type="match status" value="1"/>
</dbReference>
<dbReference type="InterPro" id="IPR036390">
    <property type="entry name" value="WH_DNA-bd_sf"/>
</dbReference>
<evidence type="ECO:0000256" key="1">
    <source>
        <dbReference type="ARBA" id="ARBA00023015"/>
    </source>
</evidence>
<name>A0A0U5KYP2_9GAMM</name>
<gene>
    <name evidence="5" type="ORF">EM595_0898</name>
</gene>